<evidence type="ECO:0000313" key="2">
    <source>
        <dbReference type="EMBL" id="GFY50701.1"/>
    </source>
</evidence>
<name>A0A8X7BZ98_9ARAC</name>
<keyword evidence="1" id="KW-1133">Transmembrane helix</keyword>
<evidence type="ECO:0000313" key="3">
    <source>
        <dbReference type="Proteomes" id="UP000886998"/>
    </source>
</evidence>
<comment type="caution">
    <text evidence="2">The sequence shown here is derived from an EMBL/GenBank/DDBJ whole genome shotgun (WGS) entry which is preliminary data.</text>
</comment>
<evidence type="ECO:0000256" key="1">
    <source>
        <dbReference type="SAM" id="Phobius"/>
    </source>
</evidence>
<dbReference type="AlphaFoldDB" id="A0A8X7BZ98"/>
<keyword evidence="1" id="KW-0472">Membrane</keyword>
<reference evidence="2" key="1">
    <citation type="submission" date="2020-08" db="EMBL/GenBank/DDBJ databases">
        <title>Multicomponent nature underlies the extraordinary mechanical properties of spider dragline silk.</title>
        <authorList>
            <person name="Kono N."/>
            <person name="Nakamura H."/>
            <person name="Mori M."/>
            <person name="Yoshida Y."/>
            <person name="Ohtoshi R."/>
            <person name="Malay A.D."/>
            <person name="Moran D.A.P."/>
            <person name="Tomita M."/>
            <person name="Numata K."/>
            <person name="Arakawa K."/>
        </authorList>
    </citation>
    <scope>NUCLEOTIDE SEQUENCE</scope>
</reference>
<sequence>MSTINFDTSSLVCTIKKTEPFAPTTIPSFSPEVQRAIRFRNGCRCQMREAKVIVHFYIWWGLGDSERIKEKNNIWGDVDTFDWRRFIVPISSYHSVDASFSLMSVCVIRFLLVGPGSMFFLALFTR</sequence>
<keyword evidence="1" id="KW-0812">Transmembrane</keyword>
<dbReference type="Proteomes" id="UP000886998">
    <property type="component" value="Unassembled WGS sequence"/>
</dbReference>
<feature type="transmembrane region" description="Helical" evidence="1">
    <location>
        <begin position="100"/>
        <end position="124"/>
    </location>
</feature>
<gene>
    <name evidence="2" type="ORF">TNIN_208181</name>
</gene>
<keyword evidence="3" id="KW-1185">Reference proteome</keyword>
<accession>A0A8X7BZ98</accession>
<dbReference type="EMBL" id="BMAV01007646">
    <property type="protein sequence ID" value="GFY50701.1"/>
    <property type="molecule type" value="Genomic_DNA"/>
</dbReference>
<organism evidence="2 3">
    <name type="scientific">Trichonephila inaurata madagascariensis</name>
    <dbReference type="NCBI Taxonomy" id="2747483"/>
    <lineage>
        <taxon>Eukaryota</taxon>
        <taxon>Metazoa</taxon>
        <taxon>Ecdysozoa</taxon>
        <taxon>Arthropoda</taxon>
        <taxon>Chelicerata</taxon>
        <taxon>Arachnida</taxon>
        <taxon>Araneae</taxon>
        <taxon>Araneomorphae</taxon>
        <taxon>Entelegynae</taxon>
        <taxon>Araneoidea</taxon>
        <taxon>Nephilidae</taxon>
        <taxon>Trichonephila</taxon>
        <taxon>Trichonephila inaurata</taxon>
    </lineage>
</organism>
<protein>
    <submittedName>
        <fullName evidence="2">Uncharacterized protein</fullName>
    </submittedName>
</protein>
<proteinExistence type="predicted"/>